<organism evidence="1 2">
    <name type="scientific">Clostridium botulinum C/D str. DC5</name>
    <dbReference type="NCBI Taxonomy" id="1443128"/>
    <lineage>
        <taxon>Bacteria</taxon>
        <taxon>Bacillati</taxon>
        <taxon>Bacillota</taxon>
        <taxon>Clostridia</taxon>
        <taxon>Eubacteriales</taxon>
        <taxon>Clostridiaceae</taxon>
        <taxon>Clostridium</taxon>
    </lineage>
</organism>
<dbReference type="Gene3D" id="2.170.15.10">
    <property type="entry name" value="Proaerolysin, chain A, domain 3"/>
    <property type="match status" value="1"/>
</dbReference>
<reference evidence="1 2" key="1">
    <citation type="submission" date="2014-01" db="EMBL/GenBank/DDBJ databases">
        <title>Plasmidome dynamics in the species complex Clostridium novyi sensu lato converts strains of independent lineages into distinctly different pathogens.</title>
        <authorList>
            <person name="Skarin H."/>
            <person name="Segerman B."/>
        </authorList>
    </citation>
    <scope>NUCLEOTIDE SEQUENCE [LARGE SCALE GENOMIC DNA]</scope>
    <source>
        <strain evidence="1 2">DC5</strain>
    </source>
</reference>
<gene>
    <name evidence="1" type="ORF">Z955_04210</name>
</gene>
<dbReference type="SUPFAM" id="SSF56973">
    <property type="entry name" value="Aerolisin/ETX pore-forming domain"/>
    <property type="match status" value="1"/>
</dbReference>
<evidence type="ECO:0000313" key="2">
    <source>
        <dbReference type="Proteomes" id="UP000030014"/>
    </source>
</evidence>
<dbReference type="RefSeq" id="WP_039257463.1">
    <property type="nucleotide sequence ID" value="NZ_JDRY01000023.1"/>
</dbReference>
<name>A0A0A0IKV4_CLOBO</name>
<proteinExistence type="predicted"/>
<dbReference type="AlphaFoldDB" id="A0A0A0IKV4"/>
<protein>
    <submittedName>
        <fullName evidence="1">Uncharacterized protein</fullName>
    </submittedName>
</protein>
<sequence length="377" mass="41580">MNANYVTLFNGLTLLIKPAHKLGGSLYCYHWFNNSWIPITLNMNTIADMRYVKLHEPTMSVYNDSVDEMFNAKTGESLSTIPNTYRQAKSGGSELITNTQAGIKPMPVMSTGAKPSYGTVVSPVFPKIDSNWFYTGFPGKLTVGGANGNLIQYIPIFFYATKDGNEKFTLPTIPGRIGYLDTNNSFQDTIVWDGPFKKGQLLFTLLLDKNDPSCKDSKVNDTSYWNLMTEFSNIDPGSSASKSISITSGITQSQGFTMGLSIGAKVGVEFGLEGIGKISAELSTQLSTSFSVGVSISQQITTTDTVEFKPQPKTQRISTYQFIEQYKIDAAQPLKDKVNSLNDKNKSYVANFAQGKFEPNPFDYGSRYFAKAFVLEP</sequence>
<comment type="caution">
    <text evidence="1">The sequence shown here is derived from an EMBL/GenBank/DDBJ whole genome shotgun (WGS) entry which is preliminary data.</text>
</comment>
<accession>A0A0A0IKV4</accession>
<dbReference type="EMBL" id="JDRY01000023">
    <property type="protein sequence ID" value="KGN00206.1"/>
    <property type="molecule type" value="Genomic_DNA"/>
</dbReference>
<dbReference type="Proteomes" id="UP000030014">
    <property type="component" value="Unassembled WGS sequence"/>
</dbReference>
<evidence type="ECO:0000313" key="1">
    <source>
        <dbReference type="EMBL" id="KGN00206.1"/>
    </source>
</evidence>